<dbReference type="InterPro" id="IPR048338">
    <property type="entry name" value="Mediator_Med16"/>
</dbReference>
<reference evidence="11 12" key="1">
    <citation type="submission" date="2017-06" db="EMBL/GenBank/DDBJ databases">
        <title>Draft genome sequence of a variant of Elsinoe murrayae.</title>
        <authorList>
            <person name="Cheng Q."/>
        </authorList>
    </citation>
    <scope>NUCLEOTIDE SEQUENCE [LARGE SCALE GENOMIC DNA]</scope>
    <source>
        <strain evidence="11 12">CQ-2017a</strain>
    </source>
</reference>
<dbReference type="Proteomes" id="UP000243797">
    <property type="component" value="Unassembled WGS sequence"/>
</dbReference>
<dbReference type="GO" id="GO:0016592">
    <property type="term" value="C:mediator complex"/>
    <property type="evidence" value="ECO:0007669"/>
    <property type="project" value="InterPro"/>
</dbReference>
<evidence type="ECO:0000256" key="1">
    <source>
        <dbReference type="ARBA" id="ARBA00004123"/>
    </source>
</evidence>
<evidence type="ECO:0000256" key="2">
    <source>
        <dbReference type="ARBA" id="ARBA00006543"/>
    </source>
</evidence>
<evidence type="ECO:0000259" key="10">
    <source>
        <dbReference type="Pfam" id="PF11635"/>
    </source>
</evidence>
<keyword evidence="6 9" id="KW-0804">Transcription</keyword>
<keyword evidence="5 9" id="KW-0010">Activator</keyword>
<dbReference type="InParanoid" id="A0A2K1QY72"/>
<accession>A0A2K1QY72</accession>
<name>A0A2K1QY72_9PEZI</name>
<dbReference type="OrthoDB" id="4139168at2759"/>
<keyword evidence="7 9" id="KW-0539">Nucleus</keyword>
<dbReference type="AlphaFoldDB" id="A0A2K1QY72"/>
<evidence type="ECO:0000313" key="12">
    <source>
        <dbReference type="Proteomes" id="UP000243797"/>
    </source>
</evidence>
<keyword evidence="12" id="KW-1185">Reference proteome</keyword>
<sequence length="885" mass="98852">MPFMDDAMLDLFGEDAVGEGLATLHTQEPESASTLLRLDQQRRSGCCQRLTWSKNATLAYISEDNRHVRFRLVIRDPEKQRWVLSNDSPSKVTAPDDAYFVHIQWSSVGMDLVALDQYGRPHLYQLAYALDRLAPHTFTLQQPADDLSTVVGLHWLPVHPNQFRPPNVSVGSRSGQEWSNQLGFGSPDWPHHHLDSKPAFLLVTESHTLKLYFQQEFGPWSDVSIPLWTSGSPEDSLTHAAFADANKSLYLTVYSTRGSLRMYKITIDWASSQSKDPSKPFQIVNAHLRADYLHGIRSVVPEPTLDSSLEVSNALHKSRLTHLSMLQPLPFSPSDIPNTFQVLALFTYASDAYNAQTPAVSCTAVVRWEIAQEEPELLDVWNTFKAGVTKTSQEAVVVLKRLPDLTIPKIVLGISAVLYEPLLALTFSDGMVQFHNRSTLQPVTADEDDSKAGTYPQAGFLYLPRDKCSDVALTPDACMAALHTSEGRIVLHTMEYMHGWADSSLDDHRTQSALNTIARQVSILTGLQISADEPFALMPVNIPVSHRRYLIKQVYRILQRPVDFTLEENRKMSSRIMRDNILLRILSLHLFNSYTSTPTTLDLPGKIVWTTLNLRTIAGSIAATVTPKEPSRADAVIALSGSVKWCIDLSVLLLDDLANATRHLPAPITCTSITAFLAQRSSPSLLILLSSPPRNLLRMTLELLKIFFTKLTQCNPATVQQRVQVQELVTYYKTLPFKLPHLESVLQEVESSVRAAYGKVELSGPQRVEAEVKMLVDGEVPPILERVVEHVLSAKVAGKVVDSVDQGAVWGWETAWLGLRDGRDGEVTEKAKWDVVRKCRLGDGKKRVCKRCGSLMEDVIGERVVGWLGHAQRNCVCQGYWMVEA</sequence>
<keyword evidence="11" id="KW-0378">Hydrolase</keyword>
<comment type="caution">
    <text evidence="11">The sequence shown here is derived from an EMBL/GenBank/DDBJ whole genome shotgun (WGS) entry which is preliminary data.</text>
</comment>
<dbReference type="PANTHER" id="PTHR13224:SF6">
    <property type="entry name" value="MEDIATOR OF RNA POLYMERASE II TRANSCRIPTION SUBUNIT 16"/>
    <property type="match status" value="1"/>
</dbReference>
<organism evidence="11 12">
    <name type="scientific">Sphaceloma murrayae</name>
    <dbReference type="NCBI Taxonomy" id="2082308"/>
    <lineage>
        <taxon>Eukaryota</taxon>
        <taxon>Fungi</taxon>
        <taxon>Dikarya</taxon>
        <taxon>Ascomycota</taxon>
        <taxon>Pezizomycotina</taxon>
        <taxon>Dothideomycetes</taxon>
        <taxon>Dothideomycetidae</taxon>
        <taxon>Myriangiales</taxon>
        <taxon>Elsinoaceae</taxon>
        <taxon>Sphaceloma</taxon>
    </lineage>
</organism>
<evidence type="ECO:0000256" key="4">
    <source>
        <dbReference type="ARBA" id="ARBA00023015"/>
    </source>
</evidence>
<dbReference type="STRING" id="2082308.A0A2K1QY72"/>
<comment type="subunit">
    <text evidence="9">Component of the Mediator complex.</text>
</comment>
<gene>
    <name evidence="9" type="primary">MED16</name>
    <name evidence="11" type="ORF">CAC42_7907</name>
</gene>
<dbReference type="GO" id="GO:0045893">
    <property type="term" value="P:positive regulation of DNA-templated transcription"/>
    <property type="evidence" value="ECO:0007669"/>
    <property type="project" value="TreeGrafter"/>
</dbReference>
<keyword evidence="4 9" id="KW-0805">Transcription regulation</keyword>
<evidence type="ECO:0000256" key="3">
    <source>
        <dbReference type="ARBA" id="ARBA00019614"/>
    </source>
</evidence>
<dbReference type="EMBL" id="NKHZ01000029">
    <property type="protein sequence ID" value="PNS19940.1"/>
    <property type="molecule type" value="Genomic_DNA"/>
</dbReference>
<evidence type="ECO:0000256" key="7">
    <source>
        <dbReference type="ARBA" id="ARBA00023242"/>
    </source>
</evidence>
<comment type="similarity">
    <text evidence="2 9">Belongs to the Mediator complex subunit 16 family.</text>
</comment>
<dbReference type="PANTHER" id="PTHR13224">
    <property type="entry name" value="THYROID HORMONE RECEPTOR-ASSOCIATED PROTEIN-RELATED"/>
    <property type="match status" value="1"/>
</dbReference>
<evidence type="ECO:0000256" key="9">
    <source>
        <dbReference type="RuleBase" id="RU364149"/>
    </source>
</evidence>
<feature type="domain" description="Mediator complex subunit Med16 N-terminal" evidence="10">
    <location>
        <begin position="142"/>
        <end position="462"/>
    </location>
</feature>
<comment type="function">
    <text evidence="9">Component of the Mediator complex, a coactivator involved in the regulated transcription of nearly all RNA polymerase II-dependent genes. Mediator functions as a bridge to convey information from gene-specific regulatory proteins to the basal RNA polymerase II transcription machinery. Mediator is recruited to promoters by direct interactions with regulatory proteins and serves as a scaffold for the assembly of a functional preinitiation complex with RNA polymerase II and the general transcription factors.</text>
</comment>
<dbReference type="Pfam" id="PF11635">
    <property type="entry name" value="Med16_N"/>
    <property type="match status" value="1"/>
</dbReference>
<evidence type="ECO:0000313" key="11">
    <source>
        <dbReference type="EMBL" id="PNS19940.1"/>
    </source>
</evidence>
<proteinExistence type="inferred from homology"/>
<dbReference type="GO" id="GO:0016787">
    <property type="term" value="F:hydrolase activity"/>
    <property type="evidence" value="ECO:0007669"/>
    <property type="project" value="UniProtKB-KW"/>
</dbReference>
<evidence type="ECO:0000256" key="6">
    <source>
        <dbReference type="ARBA" id="ARBA00023163"/>
    </source>
</evidence>
<evidence type="ECO:0000256" key="5">
    <source>
        <dbReference type="ARBA" id="ARBA00023159"/>
    </source>
</evidence>
<protein>
    <recommendedName>
        <fullName evidence="3 9">Mediator of RNA polymerase II transcription subunit 16</fullName>
    </recommendedName>
    <alternativeName>
        <fullName evidence="8 9">Mediator complex subunit 16</fullName>
    </alternativeName>
</protein>
<dbReference type="InterPro" id="IPR021665">
    <property type="entry name" value="Mediator_Med16_N"/>
</dbReference>
<evidence type="ECO:0000256" key="8">
    <source>
        <dbReference type="ARBA" id="ARBA00032015"/>
    </source>
</evidence>
<comment type="subcellular location">
    <subcellularLocation>
        <location evidence="1 9">Nucleus</location>
    </subcellularLocation>
</comment>